<feature type="signal peptide" evidence="1">
    <location>
        <begin position="1"/>
        <end position="18"/>
    </location>
</feature>
<name>A0ABQ5IGP2_9ASTR</name>
<comment type="caution">
    <text evidence="2">The sequence shown here is derived from an EMBL/GenBank/DDBJ whole genome shotgun (WGS) entry which is preliminary data.</text>
</comment>
<reference evidence="2" key="2">
    <citation type="submission" date="2022-01" db="EMBL/GenBank/DDBJ databases">
        <authorList>
            <person name="Yamashiro T."/>
            <person name="Shiraishi A."/>
            <person name="Satake H."/>
            <person name="Nakayama K."/>
        </authorList>
    </citation>
    <scope>NUCLEOTIDE SEQUENCE</scope>
</reference>
<evidence type="ECO:0000313" key="2">
    <source>
        <dbReference type="EMBL" id="GJT99318.1"/>
    </source>
</evidence>
<feature type="chain" id="PRO_5045206378" evidence="1">
    <location>
        <begin position="19"/>
        <end position="269"/>
    </location>
</feature>
<organism evidence="2 3">
    <name type="scientific">Tanacetum coccineum</name>
    <dbReference type="NCBI Taxonomy" id="301880"/>
    <lineage>
        <taxon>Eukaryota</taxon>
        <taxon>Viridiplantae</taxon>
        <taxon>Streptophyta</taxon>
        <taxon>Embryophyta</taxon>
        <taxon>Tracheophyta</taxon>
        <taxon>Spermatophyta</taxon>
        <taxon>Magnoliopsida</taxon>
        <taxon>eudicotyledons</taxon>
        <taxon>Gunneridae</taxon>
        <taxon>Pentapetalae</taxon>
        <taxon>asterids</taxon>
        <taxon>campanulids</taxon>
        <taxon>Asterales</taxon>
        <taxon>Asteraceae</taxon>
        <taxon>Asteroideae</taxon>
        <taxon>Anthemideae</taxon>
        <taxon>Anthemidinae</taxon>
        <taxon>Tanacetum</taxon>
    </lineage>
</organism>
<evidence type="ECO:0000256" key="1">
    <source>
        <dbReference type="SAM" id="SignalP"/>
    </source>
</evidence>
<keyword evidence="3" id="KW-1185">Reference proteome</keyword>
<dbReference type="EMBL" id="BQNB010020759">
    <property type="protein sequence ID" value="GJT99318.1"/>
    <property type="molecule type" value="Genomic_DNA"/>
</dbReference>
<reference evidence="2" key="1">
    <citation type="journal article" date="2022" name="Int. J. Mol. Sci.">
        <title>Draft Genome of Tanacetum Coccineum: Genomic Comparison of Closely Related Tanacetum-Family Plants.</title>
        <authorList>
            <person name="Yamashiro T."/>
            <person name="Shiraishi A."/>
            <person name="Nakayama K."/>
            <person name="Satake H."/>
        </authorList>
    </citation>
    <scope>NUCLEOTIDE SEQUENCE</scope>
</reference>
<accession>A0ABQ5IGP2</accession>
<proteinExistence type="predicted"/>
<gene>
    <name evidence="2" type="ORF">Tco_1094836</name>
</gene>
<dbReference type="Proteomes" id="UP001151760">
    <property type="component" value="Unassembled WGS sequence"/>
</dbReference>
<protein>
    <submittedName>
        <fullName evidence="2">Uncharacterized protein</fullName>
    </submittedName>
</protein>
<keyword evidence="1" id="KW-0732">Signal</keyword>
<evidence type="ECO:0000313" key="3">
    <source>
        <dbReference type="Proteomes" id="UP001151760"/>
    </source>
</evidence>
<sequence>MAFWVFCGLALIPSDVTCIPNNFPSSTTQIEHFFGISASCFIAFNFETFLPRGPPGDSSRLCFCKTYVFHICFLVPSYWLMKVESTNLLTEIDGTFVGIKEALYLKPMTASTLQNWVRGYTVGLPLHPAVLPHGSPIASPSVFAFLLEGVVGYARLRDPTYKMLWTGLLSDPSFPKTYFPIKCPQCFATTSPAKNASMSFLAVCFVRPAWTSEGRSFLKHLCNPWLHGMEPSSTYNAALPDTIPLRPLLIRGLAYFSLEDKDSDHVGLP</sequence>